<dbReference type="HOGENOM" id="CLU_221195_0_0_7"/>
<name>K7YSJ3_BDEBC</name>
<dbReference type="STRING" id="1069642.Bdt_0903"/>
<organism evidence="1 2">
    <name type="scientific">Bdellovibrio bacteriovorus str. Tiberius</name>
    <dbReference type="NCBI Taxonomy" id="1069642"/>
    <lineage>
        <taxon>Bacteria</taxon>
        <taxon>Pseudomonadati</taxon>
        <taxon>Bdellovibrionota</taxon>
        <taxon>Bdellovibrionia</taxon>
        <taxon>Bdellovibrionales</taxon>
        <taxon>Pseudobdellovibrionaceae</taxon>
        <taxon>Bdellovibrio</taxon>
    </lineage>
</organism>
<protein>
    <submittedName>
        <fullName evidence="1">Uncharacterized protein</fullName>
    </submittedName>
</protein>
<gene>
    <name evidence="1" type="ORF">Bdt_0903</name>
</gene>
<sequence length="31" mass="3702">MAAKGKSRKGIRARKKRILTKKRMYKAKIRK</sequence>
<dbReference type="EMBL" id="CP002930">
    <property type="protein sequence ID" value="AFY00603.1"/>
    <property type="molecule type" value="Genomic_DNA"/>
</dbReference>
<accession>K7YSJ3</accession>
<dbReference type="AlphaFoldDB" id="K7YSJ3"/>
<evidence type="ECO:0000313" key="2">
    <source>
        <dbReference type="Proteomes" id="UP000010074"/>
    </source>
</evidence>
<dbReference type="Proteomes" id="UP000010074">
    <property type="component" value="Chromosome"/>
</dbReference>
<evidence type="ECO:0000313" key="1">
    <source>
        <dbReference type="EMBL" id="AFY00603.1"/>
    </source>
</evidence>
<dbReference type="KEGG" id="bbat:Bdt_0903"/>
<reference evidence="1 2" key="1">
    <citation type="journal article" date="2012" name="BMC Genomics">
        <title>Genome analysis of a simultaneously predatory and prey-independent, novel Bdellovibrio bacteriovorus from the River Tiber, supports in silico predictions of both ancient and recent lateral gene transfer from diverse bacteria.</title>
        <authorList>
            <person name="Hobley L."/>
            <person name="Lerner T.R."/>
            <person name="Williams L.E."/>
            <person name="Lambert C."/>
            <person name="Till R."/>
            <person name="Milner D.S."/>
            <person name="Basford S.M."/>
            <person name="Capeness M.J."/>
            <person name="Fenton A.K."/>
            <person name="Atterbury R.J."/>
            <person name="Harris M.A."/>
            <person name="Sockett R.E."/>
        </authorList>
    </citation>
    <scope>NUCLEOTIDE SEQUENCE [LARGE SCALE GENOMIC DNA]</scope>
    <source>
        <strain evidence="1 2">Tiberius</strain>
    </source>
</reference>
<proteinExistence type="predicted"/>